<protein>
    <recommendedName>
        <fullName evidence="4">Replication restart DNA helicase PriA</fullName>
    </recommendedName>
</protein>
<name>A0ABW1J795_9PSEU</name>
<gene>
    <name evidence="2" type="ORF">ACFQE5_21245</name>
</gene>
<dbReference type="RefSeq" id="WP_379587552.1">
    <property type="nucleotide sequence ID" value="NZ_JBHSQW010000044.1"/>
</dbReference>
<sequence length="530" mass="57518">MTRGLVGSVLPVLGGGPPRPAGRPAGPGRPARAGGMSAGRALGRAGSVSGVGAPPAGGAGLVPCAISVRSEDENALTVAPLWQPSFPSPELVAHAADLIPHITGGPVGIGSKIAEGPRWEIVVSPGVFRVRTRDYARAERRHEREVERHRKHVDIAAIWEGDMPDPLPTRGAITAWTRRSRARLVERLSDLDYTKLYGRFRVCDACREEFDDQLAHCPACRSARSSIEDRRGRLPAMLTLTYPGDWLTVAPTAEAAMGHFQALCKRYARAWGEPLRGPWKKEFQGRGAVHFHLSTTPPMGTTTVTDPETGALVVVDFRRWLSITWADIVGHPDPEQRRRHLVAGTGVDYAQGVRLTDPRRMAIYFAKYGAAATGKEYQHRVPPEWVSSELVCAECGAGYDQALDECPTCGCPDADLVETGSAGRFWGYRGLSRCLAIRQVTPAVGVAAGRIARRWYRAKGLTKQITVQRVEQSTGRVYYRRSTVRKRLFVDGRGFVCVNDGAAFASQLARYLADLPHPPASASDSPPGAS</sequence>
<keyword evidence="3" id="KW-1185">Reference proteome</keyword>
<evidence type="ECO:0000313" key="2">
    <source>
        <dbReference type="EMBL" id="MFC5996738.1"/>
    </source>
</evidence>
<reference evidence="3" key="1">
    <citation type="journal article" date="2019" name="Int. J. Syst. Evol. Microbiol.">
        <title>The Global Catalogue of Microorganisms (GCM) 10K type strain sequencing project: providing services to taxonomists for standard genome sequencing and annotation.</title>
        <authorList>
            <consortium name="The Broad Institute Genomics Platform"/>
            <consortium name="The Broad Institute Genome Sequencing Center for Infectious Disease"/>
            <person name="Wu L."/>
            <person name="Ma J."/>
        </authorList>
    </citation>
    <scope>NUCLEOTIDE SEQUENCE [LARGE SCALE GENOMIC DNA]</scope>
    <source>
        <strain evidence="3">CCM 8391</strain>
    </source>
</reference>
<feature type="compositionally biased region" description="Low complexity" evidence="1">
    <location>
        <begin position="1"/>
        <end position="12"/>
    </location>
</feature>
<accession>A0ABW1J795</accession>
<proteinExistence type="predicted"/>
<dbReference type="EMBL" id="JBHSQW010000044">
    <property type="protein sequence ID" value="MFC5996738.1"/>
    <property type="molecule type" value="Genomic_DNA"/>
</dbReference>
<comment type="caution">
    <text evidence="2">The sequence shown here is derived from an EMBL/GenBank/DDBJ whole genome shotgun (WGS) entry which is preliminary data.</text>
</comment>
<evidence type="ECO:0008006" key="4">
    <source>
        <dbReference type="Google" id="ProtNLM"/>
    </source>
</evidence>
<evidence type="ECO:0000313" key="3">
    <source>
        <dbReference type="Proteomes" id="UP001596302"/>
    </source>
</evidence>
<organism evidence="2 3">
    <name type="scientific">Pseudonocardia hispaniensis</name>
    <dbReference type="NCBI Taxonomy" id="904933"/>
    <lineage>
        <taxon>Bacteria</taxon>
        <taxon>Bacillati</taxon>
        <taxon>Actinomycetota</taxon>
        <taxon>Actinomycetes</taxon>
        <taxon>Pseudonocardiales</taxon>
        <taxon>Pseudonocardiaceae</taxon>
        <taxon>Pseudonocardia</taxon>
    </lineage>
</organism>
<dbReference type="Proteomes" id="UP001596302">
    <property type="component" value="Unassembled WGS sequence"/>
</dbReference>
<evidence type="ECO:0000256" key="1">
    <source>
        <dbReference type="SAM" id="MobiDB-lite"/>
    </source>
</evidence>
<feature type="compositionally biased region" description="Low complexity" evidence="1">
    <location>
        <begin position="22"/>
        <end position="38"/>
    </location>
</feature>
<feature type="region of interest" description="Disordered" evidence="1">
    <location>
        <begin position="1"/>
        <end position="38"/>
    </location>
</feature>